<dbReference type="EMBL" id="CP015085">
    <property type="protein sequence ID" value="ANK05990.1"/>
    <property type="molecule type" value="Genomic_DNA"/>
</dbReference>
<accession>A0A192CJA4</accession>
<proteinExistence type="predicted"/>
<gene>
    <name evidence="1" type="ORF">WLH_04729</name>
</gene>
<evidence type="ECO:0000313" key="2">
    <source>
        <dbReference type="Proteomes" id="UP000183316"/>
    </source>
</evidence>
<dbReference type="Proteomes" id="UP000183316">
    <property type="component" value="Chromosome"/>
</dbReference>
<protein>
    <submittedName>
        <fullName evidence="1">Tetratricopeptide repeat family protein</fullName>
    </submittedName>
</protein>
<name>A0A192CJA4_ECO25</name>
<dbReference type="PATRIC" id="fig|941280.3.peg.4693"/>
<evidence type="ECO:0000313" key="1">
    <source>
        <dbReference type="EMBL" id="ANK05990.1"/>
    </source>
</evidence>
<organism evidence="1 2">
    <name type="scientific">Escherichia coli O25b:H4</name>
    <dbReference type="NCBI Taxonomy" id="941280"/>
    <lineage>
        <taxon>Bacteria</taxon>
        <taxon>Pseudomonadati</taxon>
        <taxon>Pseudomonadota</taxon>
        <taxon>Gammaproteobacteria</taxon>
        <taxon>Enterobacterales</taxon>
        <taxon>Enterobacteriaceae</taxon>
        <taxon>Escherichia</taxon>
    </lineage>
</organism>
<dbReference type="AlphaFoldDB" id="A0A192CJA4"/>
<sequence>MYHYGEGRPVDLRQALDLYRKVQSSGTRDVSQEIREIEDLL</sequence>
<reference evidence="1 2" key="1">
    <citation type="submission" date="2016-03" db="EMBL/GenBank/DDBJ databases">
        <title>Genome Sequence and Comparative Pathogenic Determinants of Uropathogenic Escherichia coli O25b:H4, a Clinical Isolate from Saudi Arabia.</title>
        <authorList>
            <person name="Alyamani E.A.J."/>
            <person name="Khiyami M.A."/>
            <person name="Booq R.Y."/>
            <person name="Bahwerth F.S."/>
            <person name="Vaisvil B."/>
            <person name="Schmitt D.P."/>
            <person name="Kapatral V."/>
        </authorList>
    </citation>
    <scope>NUCLEOTIDE SEQUENCE [LARGE SCALE GENOMIC DNA]</scope>
    <source>
        <strain evidence="1 2">O25b:H4</strain>
    </source>
</reference>